<dbReference type="Gene3D" id="2.60.210.10">
    <property type="entry name" value="Apoptosis, Tumor Necrosis Factor Receptor Associated Protein 2, Chain A"/>
    <property type="match status" value="1"/>
</dbReference>
<gene>
    <name evidence="3" type="primary">LOC108853831</name>
</gene>
<dbReference type="KEGG" id="rsz:108853831"/>
<dbReference type="Pfam" id="PF22486">
    <property type="entry name" value="MATH_2"/>
    <property type="match status" value="1"/>
</dbReference>
<dbReference type="PROSITE" id="PS50144">
    <property type="entry name" value="MATH"/>
    <property type="match status" value="1"/>
</dbReference>
<reference evidence="3" key="2">
    <citation type="submission" date="2025-08" db="UniProtKB">
        <authorList>
            <consortium name="RefSeq"/>
        </authorList>
    </citation>
    <scope>IDENTIFICATION</scope>
    <source>
        <tissue evidence="3">Leaf</tissue>
    </source>
</reference>
<reference evidence="2" key="1">
    <citation type="journal article" date="2019" name="Database">
        <title>The radish genome database (RadishGD): an integrated information resource for radish genomics.</title>
        <authorList>
            <person name="Yu H.J."/>
            <person name="Baek S."/>
            <person name="Lee Y.J."/>
            <person name="Cho A."/>
            <person name="Mun J.H."/>
        </authorList>
    </citation>
    <scope>NUCLEOTIDE SEQUENCE [LARGE SCALE GENOMIC DNA]</scope>
    <source>
        <strain evidence="2">cv. WK10039</strain>
    </source>
</reference>
<proteinExistence type="predicted"/>
<dbReference type="InterPro" id="IPR007942">
    <property type="entry name" value="PLipase-like"/>
</dbReference>
<keyword evidence="1" id="KW-0175">Coiled coil</keyword>
<dbReference type="InterPro" id="IPR002083">
    <property type="entry name" value="MATH/TRAF_dom"/>
</dbReference>
<dbReference type="InterPro" id="IPR050804">
    <property type="entry name" value="MCC"/>
</dbReference>
<dbReference type="Pfam" id="PF05278">
    <property type="entry name" value="PEARLI-4"/>
    <property type="match status" value="1"/>
</dbReference>
<dbReference type="RefSeq" id="XP_018482777.1">
    <property type="nucleotide sequence ID" value="XM_018627275.2"/>
</dbReference>
<accession>A0A6J0NDG4</accession>
<dbReference type="InterPro" id="IPR008974">
    <property type="entry name" value="TRAF-like"/>
</dbReference>
<dbReference type="PANTHER" id="PTHR46236">
    <property type="entry name" value="TRAF-LIKE SUPERFAMILY PROTEIN"/>
    <property type="match status" value="1"/>
</dbReference>
<dbReference type="SMART" id="SM00061">
    <property type="entry name" value="MATH"/>
    <property type="match status" value="1"/>
</dbReference>
<evidence type="ECO:0000256" key="1">
    <source>
        <dbReference type="ARBA" id="ARBA00023054"/>
    </source>
</evidence>
<dbReference type="Proteomes" id="UP000504610">
    <property type="component" value="Chromosome 4"/>
</dbReference>
<dbReference type="CDD" id="cd00121">
    <property type="entry name" value="MATH"/>
    <property type="match status" value="1"/>
</dbReference>
<dbReference type="OrthoDB" id="1086267at2759"/>
<dbReference type="AlphaFoldDB" id="A0A6J0NDG4"/>
<sequence>MWNQKPSFRFEIDNFSEKKDRILSQTFVAGGYEWLLDAYPKGRNLADDHFSLYLHVANSTMLPSEWKRNVSFYFALLNQSDKELCRSHIVCKVLDVKTPSWGFSKLFPLSKLQENSVLEKDRLIIEVYINLIEAYDGERGYVSEKQETVDINGFKLLASQVTLVRKIFAEHPDIAVGFKSKNQVLKTAYMNVLIGLINTLNKPSHNHSETELTKADSELSELEEVGFKLDWLKSKLEEVILERKKADVYGNKVIQLEERVKNIEQMENQMKRKIVECFLERKKAKDDGSRVQTLEERVKNLEAVDSSFRMDCLKSKFGDVSLEKKQLDDADGSRVQQLEENLKNLEGIVSDLKVKLDEGKEKSSCDGFLLVDDDEVA</sequence>
<dbReference type="SUPFAM" id="SSF49599">
    <property type="entry name" value="TRAF domain-like"/>
    <property type="match status" value="1"/>
</dbReference>
<keyword evidence="2" id="KW-1185">Reference proteome</keyword>
<dbReference type="PANTHER" id="PTHR46236:SF12">
    <property type="entry name" value="MATH DOMAIN-CONTAINING PROTEIN"/>
    <property type="match status" value="1"/>
</dbReference>
<dbReference type="GeneID" id="108853831"/>
<protein>
    <submittedName>
        <fullName evidence="3">MATH domain and coiled-coil domain-containing protein At2g42480</fullName>
    </submittedName>
</protein>
<organism evidence="2 3">
    <name type="scientific">Raphanus sativus</name>
    <name type="common">Radish</name>
    <name type="synonym">Raphanus raphanistrum var. sativus</name>
    <dbReference type="NCBI Taxonomy" id="3726"/>
    <lineage>
        <taxon>Eukaryota</taxon>
        <taxon>Viridiplantae</taxon>
        <taxon>Streptophyta</taxon>
        <taxon>Embryophyta</taxon>
        <taxon>Tracheophyta</taxon>
        <taxon>Spermatophyta</taxon>
        <taxon>Magnoliopsida</taxon>
        <taxon>eudicotyledons</taxon>
        <taxon>Gunneridae</taxon>
        <taxon>Pentapetalae</taxon>
        <taxon>rosids</taxon>
        <taxon>malvids</taxon>
        <taxon>Brassicales</taxon>
        <taxon>Brassicaceae</taxon>
        <taxon>Brassiceae</taxon>
        <taxon>Raphanus</taxon>
    </lineage>
</organism>
<evidence type="ECO:0000313" key="2">
    <source>
        <dbReference type="Proteomes" id="UP000504610"/>
    </source>
</evidence>
<name>A0A6J0NDG4_RAPSA</name>
<evidence type="ECO:0000313" key="3">
    <source>
        <dbReference type="RefSeq" id="XP_018482777.1"/>
    </source>
</evidence>